<reference evidence="8" key="1">
    <citation type="submission" date="2016-10" db="EMBL/GenBank/DDBJ databases">
        <authorList>
            <person name="Varghese N."/>
            <person name="Submissions S."/>
        </authorList>
    </citation>
    <scope>NUCLEOTIDE SEQUENCE [LARGE SCALE GENOMIC DNA]</scope>
    <source>
        <strain evidence="8">930I</strain>
    </source>
</reference>
<dbReference type="Proteomes" id="UP000217076">
    <property type="component" value="Unassembled WGS sequence"/>
</dbReference>
<keyword evidence="8" id="KW-1185">Reference proteome</keyword>
<accession>A0A1G7TJW9</accession>
<dbReference type="PANTHER" id="PTHR30329:SF21">
    <property type="entry name" value="LIPOPROTEIN YIAD-RELATED"/>
    <property type="match status" value="1"/>
</dbReference>
<dbReference type="RefSeq" id="WP_092613903.1">
    <property type="nucleotide sequence ID" value="NZ_FNCV01000001.1"/>
</dbReference>
<evidence type="ECO:0000313" key="7">
    <source>
        <dbReference type="EMBL" id="SDG35633.1"/>
    </source>
</evidence>
<dbReference type="Gene3D" id="3.30.1330.60">
    <property type="entry name" value="OmpA-like domain"/>
    <property type="match status" value="1"/>
</dbReference>
<keyword evidence="5" id="KW-0732">Signal</keyword>
<feature type="chain" id="PRO_5011591736" evidence="5">
    <location>
        <begin position="20"/>
        <end position="289"/>
    </location>
</feature>
<evidence type="ECO:0000256" key="5">
    <source>
        <dbReference type="SAM" id="SignalP"/>
    </source>
</evidence>
<comment type="subcellular location">
    <subcellularLocation>
        <location evidence="1">Cell outer membrane</location>
    </subcellularLocation>
</comment>
<dbReference type="STRING" id="83401.SAMN05421742_10121"/>
<evidence type="ECO:0000256" key="4">
    <source>
        <dbReference type="PROSITE-ProRule" id="PRU00473"/>
    </source>
</evidence>
<sequence>MTISFKKPLIAAASVLAVAACADKWDVEGTRQMDVAGGMFNSALHQEYVDLASMESAEGDWDDTAYFLDKAKMAAAGQKVAPDAVMSRDTPPHAMAELTAARQDLMAALVKGARDANPKMAAKAQAGFDCWLQEQEEDFQPEDIEACKQNFMIAMNALKPQPATPEPAPEPAPIPAMPLPAPFVVYFDFDSAQLDEMAQAVLNDVSSAYADFRGIVVTVVGHTDTSGADAYNVNLSQRRAENVSRALADMGVPMSVQSLEAYGESRLKVPTDDGVRERLNRRVEISFSR</sequence>
<evidence type="ECO:0000256" key="1">
    <source>
        <dbReference type="ARBA" id="ARBA00004442"/>
    </source>
</evidence>
<dbReference type="Pfam" id="PF00691">
    <property type="entry name" value="OmpA"/>
    <property type="match status" value="1"/>
</dbReference>
<dbReference type="PROSITE" id="PS51123">
    <property type="entry name" value="OMPA_2"/>
    <property type="match status" value="1"/>
</dbReference>
<feature type="domain" description="OmpA-like" evidence="6">
    <location>
        <begin position="174"/>
        <end position="289"/>
    </location>
</feature>
<dbReference type="InterPro" id="IPR036737">
    <property type="entry name" value="OmpA-like_sf"/>
</dbReference>
<dbReference type="PROSITE" id="PS51257">
    <property type="entry name" value="PROKAR_LIPOPROTEIN"/>
    <property type="match status" value="1"/>
</dbReference>
<dbReference type="PRINTS" id="PR01021">
    <property type="entry name" value="OMPADOMAIN"/>
</dbReference>
<dbReference type="PANTHER" id="PTHR30329">
    <property type="entry name" value="STATOR ELEMENT OF FLAGELLAR MOTOR COMPLEX"/>
    <property type="match status" value="1"/>
</dbReference>
<dbReference type="InterPro" id="IPR050330">
    <property type="entry name" value="Bact_OuterMem_StrucFunc"/>
</dbReference>
<keyword evidence="2 4" id="KW-0472">Membrane</keyword>
<keyword evidence="3" id="KW-0998">Cell outer membrane</keyword>
<dbReference type="InterPro" id="IPR006665">
    <property type="entry name" value="OmpA-like"/>
</dbReference>
<proteinExistence type="predicted"/>
<evidence type="ECO:0000256" key="3">
    <source>
        <dbReference type="ARBA" id="ARBA00023237"/>
    </source>
</evidence>
<gene>
    <name evidence="7" type="ORF">SAMN05421742_10121</name>
</gene>
<dbReference type="AlphaFoldDB" id="A0A1G7TJW9"/>
<dbReference type="CDD" id="cd07185">
    <property type="entry name" value="OmpA_C-like"/>
    <property type="match status" value="1"/>
</dbReference>
<dbReference type="SUPFAM" id="SSF103088">
    <property type="entry name" value="OmpA-like"/>
    <property type="match status" value="1"/>
</dbReference>
<evidence type="ECO:0000259" key="6">
    <source>
        <dbReference type="PROSITE" id="PS51123"/>
    </source>
</evidence>
<dbReference type="EMBL" id="FNCV01000001">
    <property type="protein sequence ID" value="SDG35633.1"/>
    <property type="molecule type" value="Genomic_DNA"/>
</dbReference>
<dbReference type="InterPro" id="IPR006664">
    <property type="entry name" value="OMP_bac"/>
</dbReference>
<feature type="signal peptide" evidence="5">
    <location>
        <begin position="1"/>
        <end position="19"/>
    </location>
</feature>
<name>A0A1G7TJW9_9PROT</name>
<dbReference type="GO" id="GO:0009279">
    <property type="term" value="C:cell outer membrane"/>
    <property type="evidence" value="ECO:0007669"/>
    <property type="project" value="UniProtKB-SubCell"/>
</dbReference>
<protein>
    <submittedName>
        <fullName evidence="7">Outer membrane protein OmpA</fullName>
    </submittedName>
</protein>
<evidence type="ECO:0000256" key="2">
    <source>
        <dbReference type="ARBA" id="ARBA00023136"/>
    </source>
</evidence>
<dbReference type="OrthoDB" id="9814546at2"/>
<evidence type="ECO:0000313" key="8">
    <source>
        <dbReference type="Proteomes" id="UP000217076"/>
    </source>
</evidence>
<organism evidence="7 8">
    <name type="scientific">Roseospirillum parvum</name>
    <dbReference type="NCBI Taxonomy" id="83401"/>
    <lineage>
        <taxon>Bacteria</taxon>
        <taxon>Pseudomonadati</taxon>
        <taxon>Pseudomonadota</taxon>
        <taxon>Alphaproteobacteria</taxon>
        <taxon>Rhodospirillales</taxon>
        <taxon>Rhodospirillaceae</taxon>
        <taxon>Roseospirillum</taxon>
    </lineage>
</organism>